<sequence>MCLLPPLPQEPRPVRCFDVERRKKLLALADTLLNTDATESTGRTVRYLCKLAAAHAEPAPLPRLTWLLNRTVDEYDALISFDASSIRHMQHIADTPDLFERDPQVTAHGALLEAEGATMVQYRKPLQTKQLTIKEAIKLLSHGGQKPPARVIKPSLKKSAAKKQIRRKCWPKTNTTIAGEDHPLGPASVPASFDWARQFLLRLFRVFGKRAVLAKLATWKWQAATVFSGVGCAESALLSIEHMVDKENRLQGTPLRGRHVNMMFQVEWEPACQKVLASTYKVCCFSDVMEFQRDSTFLYCTTHKKMCKCKMSIIPKRPRVILAGPPCTSYSNMGKGLKKDDPVFKCHEKFYSVAEDADILLLENVPEYPIEDMVRDELGAEWTAVSAKVDPRHFGLGCARPRIYGIAWRHALFRWNSQYPLESILDALKARPRMTANDYYFLDCPPSRLTDSEDRNLQDYLNPQLFKEDTSCVDLTQLVRTGRGRGSTADGHLPTLTTNTGKLYSKDHKRFLTVEEQMNSHGLPTSLEQARASGSPKLDLQGICQTSAVKMAGNCMNLSCVGSFILAAALGLEQV</sequence>
<comment type="caution">
    <text evidence="1">The sequence shown here is derived from an EMBL/GenBank/DDBJ whole genome shotgun (WGS) entry which is preliminary data.</text>
</comment>
<protein>
    <recommendedName>
        <fullName evidence="3">DNA (cytosine-5-)-methyltransferase</fullName>
    </recommendedName>
</protein>
<reference evidence="1 2" key="1">
    <citation type="submission" date="2024-02" db="EMBL/GenBank/DDBJ databases">
        <authorList>
            <person name="Chen Y."/>
            <person name="Shah S."/>
            <person name="Dougan E. K."/>
            <person name="Thang M."/>
            <person name="Chan C."/>
        </authorList>
    </citation>
    <scope>NUCLEOTIDE SEQUENCE [LARGE SCALE GENOMIC DNA]</scope>
</reference>
<evidence type="ECO:0008006" key="3">
    <source>
        <dbReference type="Google" id="ProtNLM"/>
    </source>
</evidence>
<dbReference type="Proteomes" id="UP001642484">
    <property type="component" value="Unassembled WGS sequence"/>
</dbReference>
<organism evidence="1 2">
    <name type="scientific">Durusdinium trenchii</name>
    <dbReference type="NCBI Taxonomy" id="1381693"/>
    <lineage>
        <taxon>Eukaryota</taxon>
        <taxon>Sar</taxon>
        <taxon>Alveolata</taxon>
        <taxon>Dinophyceae</taxon>
        <taxon>Suessiales</taxon>
        <taxon>Symbiodiniaceae</taxon>
        <taxon>Durusdinium</taxon>
    </lineage>
</organism>
<dbReference type="InterPro" id="IPR029063">
    <property type="entry name" value="SAM-dependent_MTases_sf"/>
</dbReference>
<proteinExistence type="predicted"/>
<evidence type="ECO:0000313" key="2">
    <source>
        <dbReference type="Proteomes" id="UP001642484"/>
    </source>
</evidence>
<dbReference type="Gene3D" id="3.40.50.150">
    <property type="entry name" value="Vaccinia Virus protein VP39"/>
    <property type="match status" value="1"/>
</dbReference>
<evidence type="ECO:0000313" key="1">
    <source>
        <dbReference type="EMBL" id="CAK9050335.1"/>
    </source>
</evidence>
<keyword evidence="2" id="KW-1185">Reference proteome</keyword>
<accession>A0ABP0MFR3</accession>
<name>A0ABP0MFR3_9DINO</name>
<dbReference type="EMBL" id="CAXAMN010017336">
    <property type="protein sequence ID" value="CAK9050335.1"/>
    <property type="molecule type" value="Genomic_DNA"/>
</dbReference>
<gene>
    <name evidence="1" type="ORF">CCMP2556_LOCUS25672</name>
</gene>
<dbReference type="SUPFAM" id="SSF53335">
    <property type="entry name" value="S-adenosyl-L-methionine-dependent methyltransferases"/>
    <property type="match status" value="1"/>
</dbReference>